<feature type="chain" id="PRO_5037619631" evidence="1">
    <location>
        <begin position="22"/>
        <end position="256"/>
    </location>
</feature>
<evidence type="ECO:0000256" key="1">
    <source>
        <dbReference type="SAM" id="SignalP"/>
    </source>
</evidence>
<name>A0A934R4N6_9BACT</name>
<dbReference type="Proteomes" id="UP000600139">
    <property type="component" value="Unassembled WGS sequence"/>
</dbReference>
<gene>
    <name evidence="3" type="ORF">JIN84_11285</name>
</gene>
<dbReference type="Pfam" id="PF07589">
    <property type="entry name" value="PEP-CTERM"/>
    <property type="match status" value="1"/>
</dbReference>
<evidence type="ECO:0000313" key="4">
    <source>
        <dbReference type="Proteomes" id="UP000600139"/>
    </source>
</evidence>
<dbReference type="RefSeq" id="WP_200351148.1">
    <property type="nucleotide sequence ID" value="NZ_BAABHZ010000006.1"/>
</dbReference>
<evidence type="ECO:0000313" key="3">
    <source>
        <dbReference type="EMBL" id="MBK1816196.1"/>
    </source>
</evidence>
<dbReference type="EMBL" id="JAENIK010000011">
    <property type="protein sequence ID" value="MBK1816196.1"/>
    <property type="molecule type" value="Genomic_DNA"/>
</dbReference>
<feature type="signal peptide" evidence="1">
    <location>
        <begin position="1"/>
        <end position="21"/>
    </location>
</feature>
<keyword evidence="1" id="KW-0732">Signal</keyword>
<sequence>MKKNLLLIGTAAFALSSFSQAATVALGAGTYTENFNTLSTGTEIAPGWDFRRNATASSLGTTKRVLLNFGNAFPWADAGGGAYNLSSTNIPQASDATAQAANANRALGFGQVTTAGDPGAALNFNFSTTGVLFDSLTIDLLLLHDAGKSTTYSLQYATGAAPTSFVTLATWSDASIPSGWGSETLTFDRADFGSALDGQSQGWLRLAVIDPATGSGSLYDVVAIDNLSISTSAVPEPSAMLLGCLGVLGFLSARRR</sequence>
<dbReference type="InterPro" id="IPR013424">
    <property type="entry name" value="Ice-binding_C"/>
</dbReference>
<comment type="caution">
    <text evidence="3">The sequence shown here is derived from an EMBL/GenBank/DDBJ whole genome shotgun (WGS) entry which is preliminary data.</text>
</comment>
<reference evidence="3" key="1">
    <citation type="submission" date="2021-01" db="EMBL/GenBank/DDBJ databases">
        <title>Modified the classification status of verrucomicrobia.</title>
        <authorList>
            <person name="Feng X."/>
        </authorList>
    </citation>
    <scope>NUCLEOTIDE SEQUENCE</scope>
    <source>
        <strain evidence="3">JCM 18052</strain>
    </source>
</reference>
<dbReference type="AlphaFoldDB" id="A0A934R4N6"/>
<organism evidence="3 4">
    <name type="scientific">Luteolibacter yonseiensis</name>
    <dbReference type="NCBI Taxonomy" id="1144680"/>
    <lineage>
        <taxon>Bacteria</taxon>
        <taxon>Pseudomonadati</taxon>
        <taxon>Verrucomicrobiota</taxon>
        <taxon>Verrucomicrobiia</taxon>
        <taxon>Verrucomicrobiales</taxon>
        <taxon>Verrucomicrobiaceae</taxon>
        <taxon>Luteolibacter</taxon>
    </lineage>
</organism>
<accession>A0A934R4N6</accession>
<feature type="domain" description="Ice-binding protein C-terminal" evidence="2">
    <location>
        <begin position="233"/>
        <end position="256"/>
    </location>
</feature>
<evidence type="ECO:0000259" key="2">
    <source>
        <dbReference type="Pfam" id="PF07589"/>
    </source>
</evidence>
<keyword evidence="4" id="KW-1185">Reference proteome</keyword>
<proteinExistence type="predicted"/>
<protein>
    <submittedName>
        <fullName evidence="3">PEP-CTERM sorting domain-containing protein</fullName>
    </submittedName>
</protein>